<name>X6LN57_RETFI</name>
<comment type="caution">
    <text evidence="2">The sequence shown here is derived from an EMBL/GenBank/DDBJ whole genome shotgun (WGS) entry which is preliminary data.</text>
</comment>
<feature type="compositionally biased region" description="Polar residues" evidence="1">
    <location>
        <begin position="111"/>
        <end position="126"/>
    </location>
</feature>
<protein>
    <submittedName>
        <fullName evidence="2">Uncharacterized protein</fullName>
    </submittedName>
</protein>
<dbReference type="AlphaFoldDB" id="X6LN57"/>
<sequence>MLIDPNQPNAFTATDVGAAGTMRSPNKANFVTIKVAQICSSNKKTNMKTIVTVDAIAMEAKTQPKTTIILLNAISFVNEAIGTSWMGLQQRTRKNIRINNNSNSNNSNNNDTFGDASNDSVTNENKSPVDDQRDNANVNAIAKKEKDTSTTVSELTTRNDKLIQLRKEFLQSMFTDTTEEISMDHHES</sequence>
<feature type="region of interest" description="Disordered" evidence="1">
    <location>
        <begin position="98"/>
        <end position="136"/>
    </location>
</feature>
<reference evidence="2 3" key="1">
    <citation type="journal article" date="2013" name="Curr. Biol.">
        <title>The Genome of the Foraminiferan Reticulomyxa filosa.</title>
        <authorList>
            <person name="Glockner G."/>
            <person name="Hulsmann N."/>
            <person name="Schleicher M."/>
            <person name="Noegel A.A."/>
            <person name="Eichinger L."/>
            <person name="Gallinger C."/>
            <person name="Pawlowski J."/>
            <person name="Sierra R."/>
            <person name="Euteneuer U."/>
            <person name="Pillet L."/>
            <person name="Moustafa A."/>
            <person name="Platzer M."/>
            <person name="Groth M."/>
            <person name="Szafranski K."/>
            <person name="Schliwa M."/>
        </authorList>
    </citation>
    <scope>NUCLEOTIDE SEQUENCE [LARGE SCALE GENOMIC DNA]</scope>
</reference>
<evidence type="ECO:0000256" key="1">
    <source>
        <dbReference type="SAM" id="MobiDB-lite"/>
    </source>
</evidence>
<evidence type="ECO:0000313" key="2">
    <source>
        <dbReference type="EMBL" id="ETO03353.1"/>
    </source>
</evidence>
<dbReference type="Proteomes" id="UP000023152">
    <property type="component" value="Unassembled WGS sequence"/>
</dbReference>
<proteinExistence type="predicted"/>
<evidence type="ECO:0000313" key="3">
    <source>
        <dbReference type="Proteomes" id="UP000023152"/>
    </source>
</evidence>
<gene>
    <name evidence="2" type="ORF">RFI_34057</name>
</gene>
<keyword evidence="3" id="KW-1185">Reference proteome</keyword>
<feature type="compositionally biased region" description="Low complexity" evidence="1">
    <location>
        <begin position="99"/>
        <end position="110"/>
    </location>
</feature>
<accession>X6LN57</accession>
<dbReference type="EMBL" id="ASPP01033540">
    <property type="protein sequence ID" value="ETO03353.1"/>
    <property type="molecule type" value="Genomic_DNA"/>
</dbReference>
<organism evidence="2 3">
    <name type="scientific">Reticulomyxa filosa</name>
    <dbReference type="NCBI Taxonomy" id="46433"/>
    <lineage>
        <taxon>Eukaryota</taxon>
        <taxon>Sar</taxon>
        <taxon>Rhizaria</taxon>
        <taxon>Retaria</taxon>
        <taxon>Foraminifera</taxon>
        <taxon>Monothalamids</taxon>
        <taxon>Reticulomyxidae</taxon>
        <taxon>Reticulomyxa</taxon>
    </lineage>
</organism>